<dbReference type="Proteomes" id="UP000321606">
    <property type="component" value="Chromosome"/>
</dbReference>
<evidence type="ECO:0000256" key="6">
    <source>
        <dbReference type="ARBA" id="ARBA00022833"/>
    </source>
</evidence>
<keyword evidence="9" id="KW-0804">Transcription</keyword>
<feature type="binding site" evidence="10">
    <location>
        <position position="133"/>
    </location>
    <ligand>
        <name>Zn(2+)</name>
        <dbReference type="ChEBI" id="CHEBI:29105"/>
    </ligand>
</feature>
<evidence type="ECO:0000256" key="5">
    <source>
        <dbReference type="ARBA" id="ARBA00022723"/>
    </source>
</evidence>
<dbReference type="SUPFAM" id="SSF46785">
    <property type="entry name" value="Winged helix' DNA-binding domain"/>
    <property type="match status" value="1"/>
</dbReference>
<dbReference type="InterPro" id="IPR036390">
    <property type="entry name" value="WH_DNA-bd_sf"/>
</dbReference>
<dbReference type="STRING" id="714315.GCA_000516535_00409"/>
<accession>A0A510J8T4</accession>
<evidence type="ECO:0000313" key="11">
    <source>
        <dbReference type="EMBL" id="BBM35486.1"/>
    </source>
</evidence>
<feature type="binding site" evidence="10">
    <location>
        <position position="96"/>
    </location>
    <ligand>
        <name>Zn(2+)</name>
        <dbReference type="ChEBI" id="CHEBI:29105"/>
    </ligand>
</feature>
<dbReference type="OrthoDB" id="8659436at2"/>
<dbReference type="GO" id="GO:0045892">
    <property type="term" value="P:negative regulation of DNA-templated transcription"/>
    <property type="evidence" value="ECO:0007669"/>
    <property type="project" value="TreeGrafter"/>
</dbReference>
<gene>
    <name evidence="11" type="ORF">JCM16774_0399</name>
</gene>
<keyword evidence="5 10" id="KW-0479">Metal-binding</keyword>
<keyword evidence="7" id="KW-0805">Transcription regulation</keyword>
<keyword evidence="4" id="KW-0678">Repressor</keyword>
<dbReference type="AlphaFoldDB" id="A0A510J8T4"/>
<dbReference type="GO" id="GO:0008270">
    <property type="term" value="F:zinc ion binding"/>
    <property type="evidence" value="ECO:0007669"/>
    <property type="project" value="TreeGrafter"/>
</dbReference>
<comment type="cofactor">
    <cofactor evidence="10">
        <name>Zn(2+)</name>
        <dbReference type="ChEBI" id="CHEBI:29105"/>
    </cofactor>
    <text evidence="10">Binds 1 zinc ion per subunit.</text>
</comment>
<evidence type="ECO:0000256" key="10">
    <source>
        <dbReference type="PIRSR" id="PIRSR602481-1"/>
    </source>
</evidence>
<evidence type="ECO:0000256" key="7">
    <source>
        <dbReference type="ARBA" id="ARBA00023015"/>
    </source>
</evidence>
<dbReference type="GO" id="GO:1900376">
    <property type="term" value="P:regulation of secondary metabolite biosynthetic process"/>
    <property type="evidence" value="ECO:0007669"/>
    <property type="project" value="TreeGrafter"/>
</dbReference>
<dbReference type="InterPro" id="IPR036388">
    <property type="entry name" value="WH-like_DNA-bd_sf"/>
</dbReference>
<dbReference type="PANTHER" id="PTHR33202">
    <property type="entry name" value="ZINC UPTAKE REGULATION PROTEIN"/>
    <property type="match status" value="1"/>
</dbReference>
<organism evidence="11 12">
    <name type="scientific">Pseudoleptotrichia goodfellowii</name>
    <dbReference type="NCBI Taxonomy" id="157692"/>
    <lineage>
        <taxon>Bacteria</taxon>
        <taxon>Fusobacteriati</taxon>
        <taxon>Fusobacteriota</taxon>
        <taxon>Fusobacteriia</taxon>
        <taxon>Fusobacteriales</taxon>
        <taxon>Leptotrichiaceae</taxon>
        <taxon>Pseudoleptotrichia</taxon>
    </lineage>
</organism>
<dbReference type="InterPro" id="IPR043135">
    <property type="entry name" value="Fur_C"/>
</dbReference>
<reference evidence="11 12" key="1">
    <citation type="submission" date="2019-07" db="EMBL/GenBank/DDBJ databases">
        <title>Complete Genome Sequence of Leptotrichia goodfellowii Strain JCM 16774.</title>
        <authorList>
            <person name="Watanabe S."/>
            <person name="Cui L."/>
        </authorList>
    </citation>
    <scope>NUCLEOTIDE SEQUENCE [LARGE SCALE GENOMIC DNA]</scope>
    <source>
        <strain evidence="11 12">JCM16774</strain>
    </source>
</reference>
<keyword evidence="6 10" id="KW-0862">Zinc</keyword>
<evidence type="ECO:0000256" key="3">
    <source>
        <dbReference type="ARBA" id="ARBA00022490"/>
    </source>
</evidence>
<dbReference type="KEGG" id="lgo:JCM16774_0399"/>
<dbReference type="Gene3D" id="3.30.1490.190">
    <property type="match status" value="1"/>
</dbReference>
<evidence type="ECO:0000256" key="1">
    <source>
        <dbReference type="ARBA" id="ARBA00004496"/>
    </source>
</evidence>
<keyword evidence="8" id="KW-0238">DNA-binding</keyword>
<dbReference type="Pfam" id="PF01475">
    <property type="entry name" value="FUR"/>
    <property type="match status" value="1"/>
</dbReference>
<feature type="binding site" evidence="10">
    <location>
        <position position="130"/>
    </location>
    <ligand>
        <name>Zn(2+)</name>
        <dbReference type="ChEBI" id="CHEBI:29105"/>
    </ligand>
</feature>
<name>A0A510J8T4_9FUSO</name>
<evidence type="ECO:0000256" key="2">
    <source>
        <dbReference type="ARBA" id="ARBA00007957"/>
    </source>
</evidence>
<dbReference type="Gene3D" id="1.10.10.10">
    <property type="entry name" value="Winged helix-like DNA-binding domain superfamily/Winged helix DNA-binding domain"/>
    <property type="match status" value="1"/>
</dbReference>
<evidence type="ECO:0000256" key="9">
    <source>
        <dbReference type="ARBA" id="ARBA00023163"/>
    </source>
</evidence>
<dbReference type="CDD" id="cd07153">
    <property type="entry name" value="Fur_like"/>
    <property type="match status" value="1"/>
</dbReference>
<dbReference type="FunFam" id="1.10.10.10:FF:000007">
    <property type="entry name" value="Ferric uptake regulation protein"/>
    <property type="match status" value="1"/>
</dbReference>
<comment type="similarity">
    <text evidence="2">Belongs to the Fur family.</text>
</comment>
<evidence type="ECO:0000256" key="8">
    <source>
        <dbReference type="ARBA" id="ARBA00023125"/>
    </source>
</evidence>
<dbReference type="GO" id="GO:0003700">
    <property type="term" value="F:DNA-binding transcription factor activity"/>
    <property type="evidence" value="ECO:0007669"/>
    <property type="project" value="InterPro"/>
</dbReference>
<evidence type="ECO:0000313" key="12">
    <source>
        <dbReference type="Proteomes" id="UP000321606"/>
    </source>
</evidence>
<feature type="binding site" evidence="10">
    <location>
        <position position="93"/>
    </location>
    <ligand>
        <name>Zn(2+)</name>
        <dbReference type="ChEBI" id="CHEBI:29105"/>
    </ligand>
</feature>
<protein>
    <submittedName>
        <fullName evidence="11">Fur family ferric uptake regulator</fullName>
    </submittedName>
</protein>
<keyword evidence="3" id="KW-0963">Cytoplasm</keyword>
<comment type="subcellular location">
    <subcellularLocation>
        <location evidence="1">Cytoplasm</location>
    </subcellularLocation>
</comment>
<dbReference type="InterPro" id="IPR002481">
    <property type="entry name" value="FUR"/>
</dbReference>
<dbReference type="GO" id="GO:0000976">
    <property type="term" value="F:transcription cis-regulatory region binding"/>
    <property type="evidence" value="ECO:0007669"/>
    <property type="project" value="TreeGrafter"/>
</dbReference>
<dbReference type="GO" id="GO:0005737">
    <property type="term" value="C:cytoplasm"/>
    <property type="evidence" value="ECO:0007669"/>
    <property type="project" value="UniProtKB-SubCell"/>
</dbReference>
<evidence type="ECO:0000256" key="4">
    <source>
        <dbReference type="ARBA" id="ARBA00022491"/>
    </source>
</evidence>
<proteinExistence type="inferred from homology"/>
<dbReference type="RefSeq" id="WP_026737045.1">
    <property type="nucleotide sequence ID" value="NZ_AP019822.1"/>
</dbReference>
<dbReference type="PANTHER" id="PTHR33202:SF8">
    <property type="entry name" value="PEROXIDE-RESPONSIVE REPRESSOR PERR"/>
    <property type="match status" value="1"/>
</dbReference>
<dbReference type="EMBL" id="AP019822">
    <property type="protein sequence ID" value="BBM35486.1"/>
    <property type="molecule type" value="Genomic_DNA"/>
</dbReference>
<sequence>MHIENVGEYLKENGIKPSIQRIKIFEFLLEHHIHPTVDDIFQTLSAEIPTLSKTTVYNMLNLFVGNHIVQEVIIEENEVRYDVVTGVHGHFKCKVCGEIKDFDVDLSKLDLSKLGDVEIEETHFYLKGTCAECLKNRNTTVVKN</sequence>